<evidence type="ECO:0000313" key="1">
    <source>
        <dbReference type="EMBL" id="KAH9307192.1"/>
    </source>
</evidence>
<keyword evidence="2" id="KW-1185">Reference proteome</keyword>
<feature type="non-terminal residue" evidence="1">
    <location>
        <position position="1"/>
    </location>
</feature>
<dbReference type="Proteomes" id="UP000824469">
    <property type="component" value="Unassembled WGS sequence"/>
</dbReference>
<protein>
    <submittedName>
        <fullName evidence="1">Uncharacterized protein</fullName>
    </submittedName>
</protein>
<reference evidence="1 2" key="1">
    <citation type="journal article" date="2021" name="Nat. Plants">
        <title>The Taxus genome provides insights into paclitaxel biosynthesis.</title>
        <authorList>
            <person name="Xiong X."/>
            <person name="Gou J."/>
            <person name="Liao Q."/>
            <person name="Li Y."/>
            <person name="Zhou Q."/>
            <person name="Bi G."/>
            <person name="Li C."/>
            <person name="Du R."/>
            <person name="Wang X."/>
            <person name="Sun T."/>
            <person name="Guo L."/>
            <person name="Liang H."/>
            <person name="Lu P."/>
            <person name="Wu Y."/>
            <person name="Zhang Z."/>
            <person name="Ro D.K."/>
            <person name="Shang Y."/>
            <person name="Huang S."/>
            <person name="Yan J."/>
        </authorList>
    </citation>
    <scope>NUCLEOTIDE SEQUENCE [LARGE SCALE GENOMIC DNA]</scope>
    <source>
        <strain evidence="1">Ta-2019</strain>
    </source>
</reference>
<organism evidence="1 2">
    <name type="scientific">Taxus chinensis</name>
    <name type="common">Chinese yew</name>
    <name type="synonym">Taxus wallichiana var. chinensis</name>
    <dbReference type="NCBI Taxonomy" id="29808"/>
    <lineage>
        <taxon>Eukaryota</taxon>
        <taxon>Viridiplantae</taxon>
        <taxon>Streptophyta</taxon>
        <taxon>Embryophyta</taxon>
        <taxon>Tracheophyta</taxon>
        <taxon>Spermatophyta</taxon>
        <taxon>Pinopsida</taxon>
        <taxon>Pinidae</taxon>
        <taxon>Conifers II</taxon>
        <taxon>Cupressales</taxon>
        <taxon>Taxaceae</taxon>
        <taxon>Taxus</taxon>
    </lineage>
</organism>
<evidence type="ECO:0000313" key="2">
    <source>
        <dbReference type="Proteomes" id="UP000824469"/>
    </source>
</evidence>
<gene>
    <name evidence="1" type="ORF">KI387_044407</name>
</gene>
<dbReference type="EMBL" id="JAHRHJ020000008">
    <property type="protein sequence ID" value="KAH9307192.1"/>
    <property type="molecule type" value="Genomic_DNA"/>
</dbReference>
<comment type="caution">
    <text evidence="1">The sequence shown here is derived from an EMBL/GenBank/DDBJ whole genome shotgun (WGS) entry which is preliminary data.</text>
</comment>
<name>A0AA38KZQ5_TAXCH</name>
<dbReference type="AlphaFoldDB" id="A0AA38KZQ5"/>
<sequence>SRKPPTCKDIPRKGYVPNKSIITGALTRLAIEAAPATNSKCDVIEESDDEVEVVEVDEEELDSGTYELEVEDHEESNNHFFKYHLEEEDAYKEIVEDMNSQSFM</sequence>
<accession>A0AA38KZQ5</accession>
<proteinExistence type="predicted"/>
<feature type="non-terminal residue" evidence="1">
    <location>
        <position position="104"/>
    </location>
</feature>